<reference evidence="2" key="1">
    <citation type="submission" date="2016-06" db="EMBL/GenBank/DDBJ databases">
        <title>Parallel loss of symbiosis genes in relatives of nitrogen-fixing non-legume Parasponia.</title>
        <authorList>
            <person name="Van Velzen R."/>
            <person name="Holmer R."/>
            <person name="Bu F."/>
            <person name="Rutten L."/>
            <person name="Van Zeijl A."/>
            <person name="Liu W."/>
            <person name="Santuari L."/>
            <person name="Cao Q."/>
            <person name="Sharma T."/>
            <person name="Shen D."/>
            <person name="Roswanjaya Y."/>
            <person name="Wardhani T."/>
            <person name="Kalhor M.S."/>
            <person name="Jansen J."/>
            <person name="Van den Hoogen J."/>
            <person name="Gungor B."/>
            <person name="Hartog M."/>
            <person name="Hontelez J."/>
            <person name="Verver J."/>
            <person name="Yang W.-C."/>
            <person name="Schijlen E."/>
            <person name="Repin R."/>
            <person name="Schilthuizen M."/>
            <person name="Schranz E."/>
            <person name="Heidstra R."/>
            <person name="Miyata K."/>
            <person name="Fedorova E."/>
            <person name="Kohlen W."/>
            <person name="Bisseling T."/>
            <person name="Smit S."/>
            <person name="Geurts R."/>
        </authorList>
    </citation>
    <scope>NUCLEOTIDE SEQUENCE [LARGE SCALE GENOMIC DNA]</scope>
    <source>
        <strain evidence="2">cv. WU1-14</strain>
    </source>
</reference>
<protein>
    <submittedName>
        <fullName evidence="1">Uncharacterized protein</fullName>
    </submittedName>
</protein>
<organism evidence="1 2">
    <name type="scientific">Parasponia andersonii</name>
    <name type="common">Sponia andersonii</name>
    <dbReference type="NCBI Taxonomy" id="3476"/>
    <lineage>
        <taxon>Eukaryota</taxon>
        <taxon>Viridiplantae</taxon>
        <taxon>Streptophyta</taxon>
        <taxon>Embryophyta</taxon>
        <taxon>Tracheophyta</taxon>
        <taxon>Spermatophyta</taxon>
        <taxon>Magnoliopsida</taxon>
        <taxon>eudicotyledons</taxon>
        <taxon>Gunneridae</taxon>
        <taxon>Pentapetalae</taxon>
        <taxon>rosids</taxon>
        <taxon>fabids</taxon>
        <taxon>Rosales</taxon>
        <taxon>Cannabaceae</taxon>
        <taxon>Parasponia</taxon>
    </lineage>
</organism>
<evidence type="ECO:0000313" key="1">
    <source>
        <dbReference type="EMBL" id="PON78727.1"/>
    </source>
</evidence>
<dbReference type="Proteomes" id="UP000237105">
    <property type="component" value="Unassembled WGS sequence"/>
</dbReference>
<dbReference type="AlphaFoldDB" id="A0A2P5DZM0"/>
<sequence>MKIYPTFHVSFHNAFHEDSNRQVKRTPSMMRKEFDKKLKRILDHRIIGASKKNRRTEFLVQ</sequence>
<name>A0A2P5DZM0_PARAD</name>
<dbReference type="EMBL" id="JXTB01000007">
    <property type="protein sequence ID" value="PON78727.1"/>
    <property type="molecule type" value="Genomic_DNA"/>
</dbReference>
<proteinExistence type="predicted"/>
<evidence type="ECO:0000313" key="2">
    <source>
        <dbReference type="Proteomes" id="UP000237105"/>
    </source>
</evidence>
<comment type="caution">
    <text evidence="1">The sequence shown here is derived from an EMBL/GenBank/DDBJ whole genome shotgun (WGS) entry which is preliminary data.</text>
</comment>
<keyword evidence="2" id="KW-1185">Reference proteome</keyword>
<gene>
    <name evidence="1" type="ORF">PanWU01x14_016260</name>
</gene>
<dbReference type="OrthoDB" id="1749734at2759"/>
<accession>A0A2P5DZM0</accession>